<dbReference type="PANTHER" id="PTHR43818">
    <property type="entry name" value="BCDNA.GH03377"/>
    <property type="match status" value="1"/>
</dbReference>
<evidence type="ECO:0000313" key="5">
    <source>
        <dbReference type="Proteomes" id="UP000053257"/>
    </source>
</evidence>
<dbReference type="HOGENOM" id="CLU_023194_25_2_1"/>
<dbReference type="GO" id="GO:0000166">
    <property type="term" value="F:nucleotide binding"/>
    <property type="evidence" value="ECO:0007669"/>
    <property type="project" value="InterPro"/>
</dbReference>
<dbReference type="PANTHER" id="PTHR43818:SF11">
    <property type="entry name" value="BCDNA.GH03377"/>
    <property type="match status" value="1"/>
</dbReference>
<dbReference type="InterPro" id="IPR000683">
    <property type="entry name" value="Gfo/Idh/MocA-like_OxRdtase_N"/>
</dbReference>
<dbReference type="Gene3D" id="3.40.50.720">
    <property type="entry name" value="NAD(P)-binding Rossmann-like Domain"/>
    <property type="match status" value="1"/>
</dbReference>
<protein>
    <submittedName>
        <fullName evidence="4">Uncharacterized protein</fullName>
    </submittedName>
</protein>
<dbReference type="InterPro" id="IPR036291">
    <property type="entry name" value="NAD(P)-bd_dom_sf"/>
</dbReference>
<accession>A0A0C3PQI2</accession>
<name>A0A0C3PQI2_PHLG1</name>
<sequence>TMPAPNLPIRFGVVGLSNNGGWASTLLAPLLDSTSPVFQKYKLVALSTRSAESARATAEKYSAQLGHTVKAYHGASGARDLAQDPEVDLVVVAVKVTDHKAAVLSALEAGKDVFVEWPLGRGLQETLEIAQKAKAKGVRGMVGTQGIHTPLVRKFKEVIESDTIGKVVSTYLSVIIPKDDTLVGGQATLERNAYLLAPNSATHNDILGGHLLSSVVNALGPISSLSSTTTTLYPDLELLDNNNQPTGKTATRRNPDQVAFTGSLTSGATVGFQIVTGASSTVKGHNPFRWTVIGEKGTIEATGETFLFSMAPIKITLNGEPWEPEYEWNYLTGPLQRAWDEFAKGEEGQYATFEDAVRLHKIVDAVDVSGRDGVRVSII</sequence>
<keyword evidence="1" id="KW-0560">Oxidoreductase</keyword>
<dbReference type="InterPro" id="IPR055080">
    <property type="entry name" value="Gal80p-like_C"/>
</dbReference>
<dbReference type="AlphaFoldDB" id="A0A0C3PQI2"/>
<evidence type="ECO:0000313" key="4">
    <source>
        <dbReference type="EMBL" id="KIP09353.1"/>
    </source>
</evidence>
<keyword evidence="5" id="KW-1185">Reference proteome</keyword>
<dbReference type="InterPro" id="IPR050463">
    <property type="entry name" value="Gfo/Idh/MocA_oxidrdct_glycsds"/>
</dbReference>
<dbReference type="Pfam" id="PF01408">
    <property type="entry name" value="GFO_IDH_MocA"/>
    <property type="match status" value="1"/>
</dbReference>
<evidence type="ECO:0000259" key="2">
    <source>
        <dbReference type="Pfam" id="PF01408"/>
    </source>
</evidence>
<evidence type="ECO:0000256" key="1">
    <source>
        <dbReference type="ARBA" id="ARBA00023002"/>
    </source>
</evidence>
<dbReference type="SUPFAM" id="SSF51735">
    <property type="entry name" value="NAD(P)-binding Rossmann-fold domains"/>
    <property type="match status" value="1"/>
</dbReference>
<dbReference type="EMBL" id="KN840467">
    <property type="protein sequence ID" value="KIP09353.1"/>
    <property type="molecule type" value="Genomic_DNA"/>
</dbReference>
<evidence type="ECO:0000259" key="3">
    <source>
        <dbReference type="Pfam" id="PF22685"/>
    </source>
</evidence>
<dbReference type="SUPFAM" id="SSF55347">
    <property type="entry name" value="Glyceraldehyde-3-phosphate dehydrogenase-like, C-terminal domain"/>
    <property type="match status" value="1"/>
</dbReference>
<feature type="domain" description="Gal80p-like C-terminal" evidence="3">
    <location>
        <begin position="150"/>
        <end position="302"/>
    </location>
</feature>
<feature type="non-terminal residue" evidence="4">
    <location>
        <position position="1"/>
    </location>
</feature>
<gene>
    <name evidence="4" type="ORF">PHLGIDRAFT_67672</name>
</gene>
<dbReference type="GO" id="GO:0016491">
    <property type="term" value="F:oxidoreductase activity"/>
    <property type="evidence" value="ECO:0007669"/>
    <property type="project" value="UniProtKB-KW"/>
</dbReference>
<reference evidence="4 5" key="1">
    <citation type="journal article" date="2014" name="PLoS Genet.">
        <title>Analysis of the Phlebiopsis gigantea genome, transcriptome and secretome provides insight into its pioneer colonization strategies of wood.</title>
        <authorList>
            <person name="Hori C."/>
            <person name="Ishida T."/>
            <person name="Igarashi K."/>
            <person name="Samejima M."/>
            <person name="Suzuki H."/>
            <person name="Master E."/>
            <person name="Ferreira P."/>
            <person name="Ruiz-Duenas F.J."/>
            <person name="Held B."/>
            <person name="Canessa P."/>
            <person name="Larrondo L.F."/>
            <person name="Schmoll M."/>
            <person name="Druzhinina I.S."/>
            <person name="Kubicek C.P."/>
            <person name="Gaskell J.A."/>
            <person name="Kersten P."/>
            <person name="St John F."/>
            <person name="Glasner J."/>
            <person name="Sabat G."/>
            <person name="Splinter BonDurant S."/>
            <person name="Syed K."/>
            <person name="Yadav J."/>
            <person name="Mgbeahuruike A.C."/>
            <person name="Kovalchuk A."/>
            <person name="Asiegbu F.O."/>
            <person name="Lackner G."/>
            <person name="Hoffmeister D."/>
            <person name="Rencoret J."/>
            <person name="Gutierrez A."/>
            <person name="Sun H."/>
            <person name="Lindquist E."/>
            <person name="Barry K."/>
            <person name="Riley R."/>
            <person name="Grigoriev I.V."/>
            <person name="Henrissat B."/>
            <person name="Kues U."/>
            <person name="Berka R.M."/>
            <person name="Martinez A.T."/>
            <person name="Covert S.F."/>
            <person name="Blanchette R.A."/>
            <person name="Cullen D."/>
        </authorList>
    </citation>
    <scope>NUCLEOTIDE SEQUENCE [LARGE SCALE GENOMIC DNA]</scope>
    <source>
        <strain evidence="4 5">11061_1 CR5-6</strain>
    </source>
</reference>
<dbReference type="Gene3D" id="3.30.360.10">
    <property type="entry name" value="Dihydrodipicolinate Reductase, domain 2"/>
    <property type="match status" value="1"/>
</dbReference>
<feature type="domain" description="Gfo/Idh/MocA-like oxidoreductase N-terminal" evidence="2">
    <location>
        <begin position="9"/>
        <end position="143"/>
    </location>
</feature>
<dbReference type="OrthoDB" id="64915at2759"/>
<dbReference type="STRING" id="745531.A0A0C3PQI2"/>
<dbReference type="Pfam" id="PF22685">
    <property type="entry name" value="Gal80p_C-like"/>
    <property type="match status" value="1"/>
</dbReference>
<dbReference type="Proteomes" id="UP000053257">
    <property type="component" value="Unassembled WGS sequence"/>
</dbReference>
<organism evidence="4 5">
    <name type="scientific">Phlebiopsis gigantea (strain 11061_1 CR5-6)</name>
    <name type="common">White-rot fungus</name>
    <name type="synonym">Peniophora gigantea</name>
    <dbReference type="NCBI Taxonomy" id="745531"/>
    <lineage>
        <taxon>Eukaryota</taxon>
        <taxon>Fungi</taxon>
        <taxon>Dikarya</taxon>
        <taxon>Basidiomycota</taxon>
        <taxon>Agaricomycotina</taxon>
        <taxon>Agaricomycetes</taxon>
        <taxon>Polyporales</taxon>
        <taxon>Phanerochaetaceae</taxon>
        <taxon>Phlebiopsis</taxon>
    </lineage>
</organism>
<proteinExistence type="predicted"/>